<evidence type="ECO:0000313" key="4">
    <source>
        <dbReference type="EMBL" id="KAK4503036.1"/>
    </source>
</evidence>
<proteinExistence type="predicted"/>
<feature type="compositionally biased region" description="Low complexity" evidence="3">
    <location>
        <begin position="110"/>
        <end position="121"/>
    </location>
</feature>
<feature type="region of interest" description="Disordered" evidence="3">
    <location>
        <begin position="409"/>
        <end position="441"/>
    </location>
</feature>
<feature type="region of interest" description="Disordered" evidence="3">
    <location>
        <begin position="549"/>
        <end position="585"/>
    </location>
</feature>
<organism evidence="4 5">
    <name type="scientific">Zasmidium cellare</name>
    <name type="common">Wine cellar mold</name>
    <name type="synonym">Racodium cellare</name>
    <dbReference type="NCBI Taxonomy" id="395010"/>
    <lineage>
        <taxon>Eukaryota</taxon>
        <taxon>Fungi</taxon>
        <taxon>Dikarya</taxon>
        <taxon>Ascomycota</taxon>
        <taxon>Pezizomycotina</taxon>
        <taxon>Dothideomycetes</taxon>
        <taxon>Dothideomycetidae</taxon>
        <taxon>Mycosphaerellales</taxon>
        <taxon>Mycosphaerellaceae</taxon>
        <taxon>Zasmidium</taxon>
    </lineage>
</organism>
<dbReference type="PANTHER" id="PTHR24366:SF96">
    <property type="entry name" value="LEUCINE RICH REPEAT CONTAINING 53"/>
    <property type="match status" value="1"/>
</dbReference>
<keyword evidence="1" id="KW-0433">Leucine-rich repeat</keyword>
<dbReference type="PANTHER" id="PTHR24366">
    <property type="entry name" value="IG(IMMUNOGLOBULIN) AND LRR(LEUCINE RICH REPEAT) DOMAINS"/>
    <property type="match status" value="1"/>
</dbReference>
<evidence type="ECO:0000256" key="1">
    <source>
        <dbReference type="ARBA" id="ARBA00022614"/>
    </source>
</evidence>
<gene>
    <name evidence="4" type="ORF">PRZ48_006463</name>
</gene>
<reference evidence="4 5" key="1">
    <citation type="journal article" date="2023" name="G3 (Bethesda)">
        <title>A chromosome-level genome assembly of Zasmidium syzygii isolated from banana leaves.</title>
        <authorList>
            <person name="van Westerhoven A.C."/>
            <person name="Mehrabi R."/>
            <person name="Talebi R."/>
            <person name="Steentjes M.B.F."/>
            <person name="Corcolon B."/>
            <person name="Chong P.A."/>
            <person name="Kema G.H.J."/>
            <person name="Seidl M.F."/>
        </authorList>
    </citation>
    <scope>NUCLEOTIDE SEQUENCE [LARGE SCALE GENOMIC DNA]</scope>
    <source>
        <strain evidence="4 5">P124</strain>
    </source>
</reference>
<comment type="caution">
    <text evidence="4">The sequence shown here is derived from an EMBL/GenBank/DDBJ whole genome shotgun (WGS) entry which is preliminary data.</text>
</comment>
<dbReference type="Gene3D" id="3.80.10.10">
    <property type="entry name" value="Ribonuclease Inhibitor"/>
    <property type="match status" value="1"/>
</dbReference>
<dbReference type="Proteomes" id="UP001305779">
    <property type="component" value="Unassembled WGS sequence"/>
</dbReference>
<accession>A0ABR0EP47</accession>
<name>A0ABR0EP47_ZASCE</name>
<dbReference type="EMBL" id="JAXOVC010000004">
    <property type="protein sequence ID" value="KAK4503036.1"/>
    <property type="molecule type" value="Genomic_DNA"/>
</dbReference>
<keyword evidence="2" id="KW-0677">Repeat</keyword>
<evidence type="ECO:0000256" key="2">
    <source>
        <dbReference type="ARBA" id="ARBA00022737"/>
    </source>
</evidence>
<protein>
    <recommendedName>
        <fullName evidence="6">Leucine rich repeat protein</fullName>
    </recommendedName>
</protein>
<keyword evidence="5" id="KW-1185">Reference proteome</keyword>
<dbReference type="InterPro" id="IPR032675">
    <property type="entry name" value="LRR_dom_sf"/>
</dbReference>
<feature type="region of interest" description="Disordered" evidence="3">
    <location>
        <begin position="616"/>
        <end position="650"/>
    </location>
</feature>
<dbReference type="SUPFAM" id="SSF52047">
    <property type="entry name" value="RNI-like"/>
    <property type="match status" value="1"/>
</dbReference>
<feature type="region of interest" description="Disordered" evidence="3">
    <location>
        <begin position="103"/>
        <end position="123"/>
    </location>
</feature>
<evidence type="ECO:0000256" key="3">
    <source>
        <dbReference type="SAM" id="MobiDB-lite"/>
    </source>
</evidence>
<evidence type="ECO:0008006" key="6">
    <source>
        <dbReference type="Google" id="ProtNLM"/>
    </source>
</evidence>
<evidence type="ECO:0000313" key="5">
    <source>
        <dbReference type="Proteomes" id="UP001305779"/>
    </source>
</evidence>
<feature type="compositionally biased region" description="Polar residues" evidence="3">
    <location>
        <begin position="636"/>
        <end position="648"/>
    </location>
</feature>
<sequence length="764" mass="83790">MRSDSRIRRGFGKLRTAIAFVTRASEPKTRCTLPRAPGSASSFDPHDYHDDDLISLADTVATMGKSNKFDFTNKPSTGIKLGAFIRTQLEKEADKVVKDADKQITKARKSSTSSAASGASSMETQDAVVHTLDIKVPGKQLGDEGAEEVAKGLLNALRRGTNEAAVLLEDLNLTGNGLTTKSLARLAPIIELAKHDLKTLNLSDNAIKVETTEEAEEWEEFLLSFHDCLKLRRLDLSGNTSLGAKALEILSRVHLLEEPIDPISASGDSSVLSLPEELDTSDQPTPKTAEFELTDSMAAGKLLKRRCGLRSIPYISLTNIGLNEAGALWLSYVVADHHLPSQLIDSLNAAHATTLINAYQQDANSRGIDWDERESTLCKDGLQILKKAEAFRQQTMLADQVTVASSEIVAGSDGPGCEGEDASRRSLDRRHSRAARGDRRTSIRSIRSTDGEYETTELEGARKRLQRSVIDKRGAESVELWHTALKVFIYARTLVRVGPLSHSPFEIHIGPPLFDFTKYVTEKQSPVGRPVTPGNRSQNENVRLLTPVKNRGQDENGRPITPVNRMNDENKRASGGGRASITQKQGSYAATLTANTSATAGEPELVITEVTNSPTTPKLVFKPHRKGAFSEGGDGQASTHKPSGSHGSDLQAVTKKLDALVVRDDNPQRFVTWQEKRLSTHGQDAFRNLDMPSQLPDQLMERIAGSTITARERGLLSEKQFHAAAAWGLNLRNVDVEKEWRKEATSSQIWRLLEGIGCLEYERD</sequence>